<organism evidence="1 2">
    <name type="scientific">Thermoflavimicrobium dichotomicum</name>
    <dbReference type="NCBI Taxonomy" id="46223"/>
    <lineage>
        <taxon>Bacteria</taxon>
        <taxon>Bacillati</taxon>
        <taxon>Bacillota</taxon>
        <taxon>Bacilli</taxon>
        <taxon>Bacillales</taxon>
        <taxon>Thermoactinomycetaceae</taxon>
        <taxon>Thermoflavimicrobium</taxon>
    </lineage>
</organism>
<proteinExistence type="predicted"/>
<dbReference type="InterPro" id="IPR012440">
    <property type="entry name" value="DUF1641"/>
</dbReference>
<dbReference type="RefSeq" id="WP_093227078.1">
    <property type="nucleotide sequence ID" value="NZ_FORR01000001.1"/>
</dbReference>
<dbReference type="Pfam" id="PF07849">
    <property type="entry name" value="DUF1641"/>
    <property type="match status" value="1"/>
</dbReference>
<evidence type="ECO:0000313" key="1">
    <source>
        <dbReference type="EMBL" id="SFI61326.1"/>
    </source>
</evidence>
<dbReference type="EMBL" id="FORR01000001">
    <property type="protein sequence ID" value="SFI61326.1"/>
    <property type="molecule type" value="Genomic_DNA"/>
</dbReference>
<dbReference type="OrthoDB" id="147801at2"/>
<dbReference type="PANTHER" id="PTHR38433:SF1">
    <property type="entry name" value="DUF1641 DOMAIN-CONTAINING PROTEIN"/>
    <property type="match status" value="1"/>
</dbReference>
<dbReference type="STRING" id="46223.SAMN05421852_101125"/>
<accession>A0A1I3JME2</accession>
<dbReference type="AlphaFoldDB" id="A0A1I3JME2"/>
<dbReference type="PANTHER" id="PTHR38433">
    <property type="match status" value="1"/>
</dbReference>
<protein>
    <submittedName>
        <fullName evidence="1">Uncharacterized conserved protein YjgD, DUF1641 family</fullName>
    </submittedName>
</protein>
<dbReference type="Proteomes" id="UP000199545">
    <property type="component" value="Unassembled WGS sequence"/>
</dbReference>
<name>A0A1I3JME2_9BACL</name>
<reference evidence="1 2" key="1">
    <citation type="submission" date="2016-10" db="EMBL/GenBank/DDBJ databases">
        <authorList>
            <person name="de Groot N.N."/>
        </authorList>
    </citation>
    <scope>NUCLEOTIDE SEQUENCE [LARGE SCALE GENOMIC DNA]</scope>
    <source>
        <strain evidence="1 2">DSM 44778</strain>
    </source>
</reference>
<keyword evidence="2" id="KW-1185">Reference proteome</keyword>
<sequence>MAQPISKMAKPVLNEEEQQKQSLEKVLQDVAKHADGIRDTLKLLQELHESGILEALHALVEAREKVAKIAVGQMLRPPVTHAINNLMAVAGVLAELDPKSTETIAGSVAKGLKKAEESVKTDTKVGLFDLIKALKDPDINRAIVFGLHLLKGMGEGLKQEEK</sequence>
<gene>
    <name evidence="1" type="ORF">SAMN05421852_101125</name>
</gene>
<evidence type="ECO:0000313" key="2">
    <source>
        <dbReference type="Proteomes" id="UP000199545"/>
    </source>
</evidence>